<feature type="binding site" evidence="10">
    <location>
        <position position="313"/>
    </location>
    <ligand>
        <name>Mn(2+)</name>
        <dbReference type="ChEBI" id="CHEBI:29035"/>
        <label>2</label>
    </ligand>
</feature>
<evidence type="ECO:0000256" key="7">
    <source>
        <dbReference type="ARBA" id="ARBA00047746"/>
    </source>
</evidence>
<evidence type="ECO:0000256" key="9">
    <source>
        <dbReference type="PIRSR" id="PIRSR601233-2"/>
    </source>
</evidence>
<reference evidence="12" key="1">
    <citation type="submission" date="2013-12" db="EMBL/GenBank/DDBJ databases">
        <title>The Genome Sequence of Aphanomyces invadans NJM9701.</title>
        <authorList>
            <consortium name="The Broad Institute Genomics Platform"/>
            <person name="Russ C."/>
            <person name="Tyler B."/>
            <person name="van West P."/>
            <person name="Dieguez-Uribeondo J."/>
            <person name="Young S.K."/>
            <person name="Zeng Q."/>
            <person name="Gargeya S."/>
            <person name="Fitzgerald M."/>
            <person name="Abouelleil A."/>
            <person name="Alvarado L."/>
            <person name="Chapman S.B."/>
            <person name="Gainer-Dewar J."/>
            <person name="Goldberg J."/>
            <person name="Griggs A."/>
            <person name="Gujja S."/>
            <person name="Hansen M."/>
            <person name="Howarth C."/>
            <person name="Imamovic A."/>
            <person name="Ireland A."/>
            <person name="Larimer J."/>
            <person name="McCowan C."/>
            <person name="Murphy C."/>
            <person name="Pearson M."/>
            <person name="Poon T.W."/>
            <person name="Priest M."/>
            <person name="Roberts A."/>
            <person name="Saif S."/>
            <person name="Shea T."/>
            <person name="Sykes S."/>
            <person name="Wortman J."/>
            <person name="Nusbaum C."/>
            <person name="Birren B."/>
        </authorList>
    </citation>
    <scope>NUCLEOTIDE SEQUENCE [LARGE SCALE GENOMIC DNA]</scope>
    <source>
        <strain evidence="12">NJM9701</strain>
    </source>
</reference>
<dbReference type="GO" id="GO:0170057">
    <property type="term" value="F:RNA ligase (GTP) activity"/>
    <property type="evidence" value="ECO:0007669"/>
    <property type="project" value="UniProtKB-EC"/>
</dbReference>
<evidence type="ECO:0000256" key="4">
    <source>
        <dbReference type="ARBA" id="ARBA00022741"/>
    </source>
</evidence>
<feature type="binding site" evidence="10">
    <location>
        <position position="215"/>
    </location>
    <ligand>
        <name>Mn(2+)</name>
        <dbReference type="ChEBI" id="CHEBI:29035"/>
        <label>2</label>
    </ligand>
</feature>
<evidence type="ECO:0000256" key="11">
    <source>
        <dbReference type="SAM" id="MobiDB-lite"/>
    </source>
</evidence>
<keyword evidence="2" id="KW-0436">Ligase</keyword>
<evidence type="ECO:0000256" key="6">
    <source>
        <dbReference type="ARBA" id="ARBA00023211"/>
    </source>
</evidence>
<dbReference type="InterPro" id="IPR052915">
    <property type="entry name" value="RtcB-like"/>
</dbReference>
<dbReference type="OrthoDB" id="10249697at2759"/>
<feature type="binding site" evidence="9">
    <location>
        <begin position="313"/>
        <end position="314"/>
    </location>
    <ligand>
        <name>GMP</name>
        <dbReference type="ChEBI" id="CHEBI:58115"/>
    </ligand>
</feature>
<organism evidence="12">
    <name type="scientific">Aphanomyces invadans</name>
    <dbReference type="NCBI Taxonomy" id="157072"/>
    <lineage>
        <taxon>Eukaryota</taxon>
        <taxon>Sar</taxon>
        <taxon>Stramenopiles</taxon>
        <taxon>Oomycota</taxon>
        <taxon>Saprolegniomycetes</taxon>
        <taxon>Saprolegniales</taxon>
        <taxon>Verrucalvaceae</taxon>
        <taxon>Aphanomyces</taxon>
    </lineage>
</organism>
<dbReference type="STRING" id="157072.A0A024TY47"/>
<keyword evidence="4 9" id="KW-0547">Nucleotide-binding</keyword>
<feature type="region of interest" description="Disordered" evidence="11">
    <location>
        <begin position="235"/>
        <end position="259"/>
    </location>
</feature>
<proteinExistence type="predicted"/>
<dbReference type="VEuPathDB" id="FungiDB:H310_08402"/>
<dbReference type="Pfam" id="PF01139">
    <property type="entry name" value="RtcB"/>
    <property type="match status" value="1"/>
</dbReference>
<dbReference type="GO" id="GO:0006281">
    <property type="term" value="P:DNA repair"/>
    <property type="evidence" value="ECO:0007669"/>
    <property type="project" value="TreeGrafter"/>
</dbReference>
<protein>
    <recommendedName>
        <fullName evidence="1">3'-phosphate/5'-hydroxy nucleic acid ligase</fullName>
        <ecNumber evidence="1">6.5.1.8</ecNumber>
    </recommendedName>
</protein>
<feature type="binding site" evidence="9">
    <location>
        <begin position="363"/>
        <end position="366"/>
    </location>
    <ligand>
        <name>GMP</name>
        <dbReference type="ChEBI" id="CHEBI:58115"/>
    </ligand>
</feature>
<dbReference type="EC" id="6.5.1.8" evidence="1"/>
<keyword evidence="3 10" id="KW-0479">Metal-binding</keyword>
<name>A0A024TY47_9STRA</name>
<feature type="binding site" evidence="10">
    <location>
        <position position="80"/>
    </location>
    <ligand>
        <name>Mn(2+)</name>
        <dbReference type="ChEBI" id="CHEBI:29035"/>
        <label>1</label>
    </ligand>
</feature>
<gene>
    <name evidence="12" type="ORF">H310_08402</name>
</gene>
<keyword evidence="6 10" id="KW-0464">Manganese</keyword>
<comment type="catalytic activity">
    <reaction evidence="7">
        <text>a 3'-end 3'-phospho-ribonucleotide-RNA + a 5'-end dephospho-ribonucleoside-RNA + GTP = a ribonucleotidyl-ribonucleotide-RNA + GMP + diphosphate</text>
        <dbReference type="Rhea" id="RHEA:68076"/>
        <dbReference type="Rhea" id="RHEA-COMP:10463"/>
        <dbReference type="Rhea" id="RHEA-COMP:13936"/>
        <dbReference type="Rhea" id="RHEA-COMP:17355"/>
        <dbReference type="ChEBI" id="CHEBI:33019"/>
        <dbReference type="ChEBI" id="CHEBI:37565"/>
        <dbReference type="ChEBI" id="CHEBI:58115"/>
        <dbReference type="ChEBI" id="CHEBI:83062"/>
        <dbReference type="ChEBI" id="CHEBI:138284"/>
        <dbReference type="ChEBI" id="CHEBI:173118"/>
        <dbReference type="EC" id="6.5.1.8"/>
    </reaction>
</comment>
<evidence type="ECO:0000256" key="2">
    <source>
        <dbReference type="ARBA" id="ARBA00022598"/>
    </source>
</evidence>
<dbReference type="RefSeq" id="XP_008872341.1">
    <property type="nucleotide sequence ID" value="XM_008874119.1"/>
</dbReference>
<dbReference type="EMBL" id="KI913968">
    <property type="protein sequence ID" value="ETV98913.1"/>
    <property type="molecule type" value="Genomic_DNA"/>
</dbReference>
<feature type="active site" description="GMP-histidine intermediate" evidence="8">
    <location>
        <position position="363"/>
    </location>
</feature>
<dbReference type="GeneID" id="20085452"/>
<accession>A0A024TY47</accession>
<dbReference type="GO" id="GO:0042245">
    <property type="term" value="P:RNA repair"/>
    <property type="evidence" value="ECO:0007669"/>
    <property type="project" value="TreeGrafter"/>
</dbReference>
<dbReference type="PANTHER" id="PTHR43749:SF2">
    <property type="entry name" value="RNA-SPLICING LIGASE RTCB"/>
    <property type="match status" value="1"/>
</dbReference>
<dbReference type="eggNOG" id="KOG3833">
    <property type="taxonomic scope" value="Eukaryota"/>
</dbReference>
<evidence type="ECO:0000256" key="5">
    <source>
        <dbReference type="ARBA" id="ARBA00023134"/>
    </source>
</evidence>
<dbReference type="AlphaFoldDB" id="A0A024TY47"/>
<dbReference type="SUPFAM" id="SSF103365">
    <property type="entry name" value="Hypothetical protein PH1602"/>
    <property type="match status" value="1"/>
</dbReference>
<dbReference type="GO" id="GO:0030145">
    <property type="term" value="F:manganese ion binding"/>
    <property type="evidence" value="ECO:0007669"/>
    <property type="project" value="TreeGrafter"/>
</dbReference>
<evidence type="ECO:0000256" key="3">
    <source>
        <dbReference type="ARBA" id="ARBA00022723"/>
    </source>
</evidence>
<comment type="cofactor">
    <cofactor evidence="10">
        <name>Mn(2+)</name>
        <dbReference type="ChEBI" id="CHEBI:29035"/>
    </cofactor>
    <text evidence="10">Binds 2 manganese ions per subunit.</text>
</comment>
<dbReference type="Gene3D" id="3.90.1860.10">
    <property type="entry name" value="tRNA-splicing ligase RtcB"/>
    <property type="match status" value="1"/>
</dbReference>
<dbReference type="GO" id="GO:0006396">
    <property type="term" value="P:RNA processing"/>
    <property type="evidence" value="ECO:0007669"/>
    <property type="project" value="InterPro"/>
</dbReference>
<evidence type="ECO:0000256" key="1">
    <source>
        <dbReference type="ARBA" id="ARBA00012726"/>
    </source>
</evidence>
<keyword evidence="5 9" id="KW-0342">GTP-binding</keyword>
<dbReference type="GO" id="GO:0005525">
    <property type="term" value="F:GTP binding"/>
    <property type="evidence" value="ECO:0007669"/>
    <property type="project" value="UniProtKB-KW"/>
</dbReference>
<dbReference type="InterPro" id="IPR001233">
    <property type="entry name" value="RtcB"/>
</dbReference>
<feature type="binding site" evidence="10">
    <location>
        <position position="196"/>
    </location>
    <ligand>
        <name>Mn(2+)</name>
        <dbReference type="ChEBI" id="CHEBI:29035"/>
        <label>1</label>
    </ligand>
</feature>
<evidence type="ECO:0000256" key="8">
    <source>
        <dbReference type="PIRSR" id="PIRSR601233-1"/>
    </source>
</evidence>
<dbReference type="PANTHER" id="PTHR43749">
    <property type="entry name" value="RNA-SPLICING LIGASE RTCB"/>
    <property type="match status" value="1"/>
</dbReference>
<feature type="binding site" evidence="9">
    <location>
        <begin position="195"/>
        <end position="199"/>
    </location>
    <ligand>
        <name>GMP</name>
        <dbReference type="ChEBI" id="CHEBI:58115"/>
    </ligand>
</feature>
<dbReference type="InterPro" id="IPR036025">
    <property type="entry name" value="RtcB-like_sf"/>
</dbReference>
<feature type="binding site" evidence="9">
    <location>
        <position position="440"/>
    </location>
    <ligand>
        <name>GMP</name>
        <dbReference type="ChEBI" id="CHEBI:58115"/>
    </ligand>
</feature>
<evidence type="ECO:0000256" key="10">
    <source>
        <dbReference type="PIRSR" id="PIRSR601233-3"/>
    </source>
</evidence>
<dbReference type="GO" id="GO:0003909">
    <property type="term" value="F:DNA ligase activity"/>
    <property type="evidence" value="ECO:0007669"/>
    <property type="project" value="TreeGrafter"/>
</dbReference>
<evidence type="ECO:0000313" key="12">
    <source>
        <dbReference type="EMBL" id="ETV98913.1"/>
    </source>
</evidence>
<sequence>MPNPSNSAMFTVGPPEKQAKIFLAKDHVDRETIKQIEAMNGHESVLKVRVMPDVHKGNGCCVGFTCKLTESVLPGLIGGDIGCGIAMHPLPPTLLCKKNALAKLDTVIQRHVPMGNGHDRVHAVPLVQPSQYDKYFALAQEDAEAFAAAFESAFGVSIRQHMPTYSAAWWRSRCEEIGSIYEFDLRAMGTLGGGNHFIEINDNGGVDSGGYITVHTGSRNFGQRVARYHHLENSESGATMEQDNFADVQDDDKDTRGVSSNSRALRGAAASAYFFDMIWAQTYAKMNRRAILSVVLLAVGLELDEASVMESVHNYIDFRDLVVRKGAIRCHAGERCVVALNMRDGVLVCEGKGNDEWNQSGPHGCGRIRSRQAMQLRKGKAVSAAMRRFRDEMGAVESSCIVPETLDERPSAYRNADLIEAALEDTATVVLHARTLLNVKGY</sequence>